<evidence type="ECO:0000256" key="2">
    <source>
        <dbReference type="ARBA" id="ARBA00012438"/>
    </source>
</evidence>
<dbReference type="Pfam" id="PF00512">
    <property type="entry name" value="HisKA"/>
    <property type="match status" value="1"/>
</dbReference>
<dbReference type="InterPro" id="IPR003594">
    <property type="entry name" value="HATPase_dom"/>
</dbReference>
<evidence type="ECO:0000256" key="1">
    <source>
        <dbReference type="ARBA" id="ARBA00000085"/>
    </source>
</evidence>
<evidence type="ECO:0000313" key="16">
    <source>
        <dbReference type="Proteomes" id="UP000286561"/>
    </source>
</evidence>
<dbReference type="PROSITE" id="PS50110">
    <property type="entry name" value="RESPONSE_REGULATORY"/>
    <property type="match status" value="1"/>
</dbReference>
<feature type="compositionally biased region" description="Basic and acidic residues" evidence="10">
    <location>
        <begin position="927"/>
        <end position="944"/>
    </location>
</feature>
<keyword evidence="4 9" id="KW-0597">Phosphoprotein</keyword>
<dbReference type="SUPFAM" id="SSF55874">
    <property type="entry name" value="ATPase domain of HSP90 chaperone/DNA topoisomerase II/histidine kinase"/>
    <property type="match status" value="1"/>
</dbReference>
<dbReference type="NCBIfam" id="TIGR00254">
    <property type="entry name" value="GGDEF"/>
    <property type="match status" value="1"/>
</dbReference>
<feature type="transmembrane region" description="Helical" evidence="11">
    <location>
        <begin position="12"/>
        <end position="34"/>
    </location>
</feature>
<feature type="compositionally biased region" description="Polar residues" evidence="10">
    <location>
        <begin position="945"/>
        <end position="963"/>
    </location>
</feature>
<dbReference type="EMBL" id="QSEP01000103">
    <property type="protein sequence ID" value="RGZ79663.1"/>
    <property type="molecule type" value="Genomic_DNA"/>
</dbReference>
<keyword evidence="5" id="KW-0808">Transferase</keyword>
<evidence type="ECO:0000259" key="14">
    <source>
        <dbReference type="PROSITE" id="PS50887"/>
    </source>
</evidence>
<dbReference type="SUPFAM" id="SSF47384">
    <property type="entry name" value="Homodimeric domain of signal transducing histidine kinase"/>
    <property type="match status" value="1"/>
</dbReference>
<feature type="domain" description="GGDEF" evidence="14">
    <location>
        <begin position="225"/>
        <end position="357"/>
    </location>
</feature>
<dbReference type="SMART" id="SM00267">
    <property type="entry name" value="GGDEF"/>
    <property type="match status" value="1"/>
</dbReference>
<organism evidence="15 16">
    <name type="scientific">Anaerobutyricum hallii</name>
    <dbReference type="NCBI Taxonomy" id="39488"/>
    <lineage>
        <taxon>Bacteria</taxon>
        <taxon>Bacillati</taxon>
        <taxon>Bacillota</taxon>
        <taxon>Clostridia</taxon>
        <taxon>Lachnospirales</taxon>
        <taxon>Lachnospiraceae</taxon>
        <taxon>Anaerobutyricum</taxon>
    </lineage>
</organism>
<dbReference type="Pfam" id="PF00072">
    <property type="entry name" value="Response_reg"/>
    <property type="match status" value="1"/>
</dbReference>
<evidence type="ECO:0000259" key="12">
    <source>
        <dbReference type="PROSITE" id="PS50109"/>
    </source>
</evidence>
<dbReference type="InterPro" id="IPR004358">
    <property type="entry name" value="Sig_transdc_His_kin-like_C"/>
</dbReference>
<evidence type="ECO:0000259" key="13">
    <source>
        <dbReference type="PROSITE" id="PS50110"/>
    </source>
</evidence>
<dbReference type="SUPFAM" id="SSF55073">
    <property type="entry name" value="Nucleotide cyclase"/>
    <property type="match status" value="1"/>
</dbReference>
<dbReference type="AlphaFoldDB" id="A0A413PTD5"/>
<dbReference type="SMART" id="SM00388">
    <property type="entry name" value="HisKA"/>
    <property type="match status" value="1"/>
</dbReference>
<comment type="catalytic activity">
    <reaction evidence="1">
        <text>ATP + protein L-histidine = ADP + protein N-phospho-L-histidine.</text>
        <dbReference type="EC" id="2.7.13.3"/>
    </reaction>
</comment>
<dbReference type="Gene3D" id="3.30.70.270">
    <property type="match status" value="1"/>
</dbReference>
<feature type="domain" description="Histidine kinase" evidence="12">
    <location>
        <begin position="680"/>
        <end position="904"/>
    </location>
</feature>
<dbReference type="Gene3D" id="3.40.50.2300">
    <property type="match status" value="1"/>
</dbReference>
<dbReference type="PRINTS" id="PR00344">
    <property type="entry name" value="BCTRLSENSOR"/>
</dbReference>
<dbReference type="Pfam" id="PF02518">
    <property type="entry name" value="HATPase_c"/>
    <property type="match status" value="1"/>
</dbReference>
<dbReference type="CDD" id="cd00082">
    <property type="entry name" value="HisKA"/>
    <property type="match status" value="1"/>
</dbReference>
<dbReference type="EC" id="2.7.13.3" evidence="2"/>
<dbReference type="SUPFAM" id="SSF52172">
    <property type="entry name" value="CheY-like"/>
    <property type="match status" value="1"/>
</dbReference>
<evidence type="ECO:0000256" key="6">
    <source>
        <dbReference type="ARBA" id="ARBA00022777"/>
    </source>
</evidence>
<dbReference type="Proteomes" id="UP000286561">
    <property type="component" value="Unassembled WGS sequence"/>
</dbReference>
<dbReference type="InterPro" id="IPR029787">
    <property type="entry name" value="Nucleotide_cyclase"/>
</dbReference>
<dbReference type="PROSITE" id="PS50887">
    <property type="entry name" value="GGDEF"/>
    <property type="match status" value="1"/>
</dbReference>
<evidence type="ECO:0000256" key="7">
    <source>
        <dbReference type="ARBA" id="ARBA00023012"/>
    </source>
</evidence>
<evidence type="ECO:0000256" key="3">
    <source>
        <dbReference type="ARBA" id="ARBA00018672"/>
    </source>
</evidence>
<protein>
    <recommendedName>
        <fullName evidence="3">Stage 0 sporulation protein A homolog</fullName>
        <ecNumber evidence="2">2.7.13.3</ecNumber>
    </recommendedName>
</protein>
<comment type="function">
    <text evidence="8">May play the central regulatory role in sporulation. It may be an element of the effector pathway responsible for the activation of sporulation genes in response to nutritional stress. Spo0A may act in concert with spo0H (a sigma factor) to control the expression of some genes that are critical to the sporulation process.</text>
</comment>
<keyword evidence="11" id="KW-0812">Transmembrane</keyword>
<dbReference type="SMART" id="SM00448">
    <property type="entry name" value="REC"/>
    <property type="match status" value="1"/>
</dbReference>
<proteinExistence type="predicted"/>
<dbReference type="CDD" id="cd17546">
    <property type="entry name" value="REC_hyHK_CKI1_RcsC-like"/>
    <property type="match status" value="1"/>
</dbReference>
<dbReference type="GO" id="GO:0000155">
    <property type="term" value="F:phosphorelay sensor kinase activity"/>
    <property type="evidence" value="ECO:0007669"/>
    <property type="project" value="InterPro"/>
</dbReference>
<sequence>MKKHSKKTSYITRVCMITLTIILIILFFCIMLLVSQIQGTARIVNYAGLVRGKTQRIIKLEDARQPHDEMIESVSSYIKGLRYGSKELNLVRLDDKAFQSKMQELNSYFKELCDEIQLVREKGHEHTSIIDKSEHFFQICDEATGLAEAYSQEKASALSRLEQIVFVDIGGLIILIAIELVKALRYAAQNRILQSKVYLDEATGLPNKNKCEEILNASESFSEEESIAICVFDLNNLRNINNNLGHDKGDEYIRSFAIQLRIAVADEYFVGRDGGDEFIAVLKNVTRAQVEQCLQDIREQTTRYSKEYPEMPISYAVGYAMSQDFEAPTMRELFRYADKNMYIDKNRAKMEEAAEEKRLNQRLLAKVKEMGYQFSDCLYCDAFRDQYRVLRASSKFFLAEDGSYSGAVEQIVHKLATDSTRKMIWTQLQIEYLKEHITKDNYSHEISYQYQEGESALHGRLTVIFCDTGRDGTLHHFILGFEVFHDRDIAVADEKLQLTQYYEQLKQTILENGNYVEALLDTAEAVYTVDFTHDRLENIFYHSERVREFALEIDLPCSYDAYCLKQKEFVTKNTRENYRIVESSEKMLNRFRTGEKQITVEYQEMGQNDKIIWLQKTVLMSKDTVYDNEHQGETTVIHGIILFKDTSVFHERDEQEKERLQLAFEKADSASRAKTEFVNRMSHDIRTPINGIMGMLDIIRKNKDNPEKLEECLGKIQLSAGHLMALADDVLDMSKLESGKLVLEEVSFDLLQLMADVTSLVNAQLLEMKLSHHTHRKNLKHTILIGSPTRLRQIMLNLFSNAIKYNKVGGTIDTYSKEISCDGTTVWYEFKIKDSGIGMSEEFVKEELFDIFTQEQAGARTHYKGSGLGMSIVKQLVEAMHGTIEVKSTLGEGTTFILHLPFKIDMGTGTNGADENYSLNRQYEQNIEEKGRSNLSDTEKEVEKTSMSLPENKTNNLSDNTESVQNDLHGTKVLLVEDNDLNMEIAEFYLEDYGATVEKAWNGQEAFDKFIASAPGTYDIILMDIMMPVMDGLSACRATRASDHADSAAVPIIAMTAQVSKESIEESILAGMNGHLTKPVASEKLIKTIMKFINL</sequence>
<keyword evidence="11" id="KW-0472">Membrane</keyword>
<evidence type="ECO:0000313" key="15">
    <source>
        <dbReference type="EMBL" id="RGZ79663.1"/>
    </source>
</evidence>
<evidence type="ECO:0000256" key="4">
    <source>
        <dbReference type="ARBA" id="ARBA00022553"/>
    </source>
</evidence>
<dbReference type="Pfam" id="PF00990">
    <property type="entry name" value="GGDEF"/>
    <property type="match status" value="1"/>
</dbReference>
<dbReference type="InterPro" id="IPR005467">
    <property type="entry name" value="His_kinase_dom"/>
</dbReference>
<keyword evidence="6" id="KW-0418">Kinase</keyword>
<dbReference type="PANTHER" id="PTHR43047">
    <property type="entry name" value="TWO-COMPONENT HISTIDINE PROTEIN KINASE"/>
    <property type="match status" value="1"/>
</dbReference>
<keyword evidence="11" id="KW-1133">Transmembrane helix</keyword>
<dbReference type="SMART" id="SM00387">
    <property type="entry name" value="HATPase_c"/>
    <property type="match status" value="1"/>
</dbReference>
<keyword evidence="7" id="KW-0902">Two-component regulatory system</keyword>
<dbReference type="InterPro" id="IPR036097">
    <property type="entry name" value="HisK_dim/P_sf"/>
</dbReference>
<feature type="region of interest" description="Disordered" evidence="10">
    <location>
        <begin position="927"/>
        <end position="963"/>
    </location>
</feature>
<dbReference type="InterPro" id="IPR000160">
    <property type="entry name" value="GGDEF_dom"/>
</dbReference>
<comment type="caution">
    <text evidence="15">The sequence shown here is derived from an EMBL/GenBank/DDBJ whole genome shotgun (WGS) entry which is preliminary data.</text>
</comment>
<name>A0A413PTD5_9FIRM</name>
<evidence type="ECO:0000256" key="8">
    <source>
        <dbReference type="ARBA" id="ARBA00024867"/>
    </source>
</evidence>
<dbReference type="PROSITE" id="PS50109">
    <property type="entry name" value="HIS_KIN"/>
    <property type="match status" value="1"/>
</dbReference>
<reference evidence="15 16" key="1">
    <citation type="submission" date="2018-08" db="EMBL/GenBank/DDBJ databases">
        <title>A genome reference for cultivated species of the human gut microbiota.</title>
        <authorList>
            <person name="Zou Y."/>
            <person name="Xue W."/>
            <person name="Luo G."/>
        </authorList>
    </citation>
    <scope>NUCLEOTIDE SEQUENCE [LARGE SCALE GENOMIC DNA]</scope>
    <source>
        <strain evidence="15 16">AM48-23BH</strain>
    </source>
</reference>
<dbReference type="InterPro" id="IPR001789">
    <property type="entry name" value="Sig_transdc_resp-reg_receiver"/>
</dbReference>
<evidence type="ECO:0000256" key="10">
    <source>
        <dbReference type="SAM" id="MobiDB-lite"/>
    </source>
</evidence>
<evidence type="ECO:0000256" key="9">
    <source>
        <dbReference type="PROSITE-ProRule" id="PRU00169"/>
    </source>
</evidence>
<feature type="domain" description="Response regulatory" evidence="13">
    <location>
        <begin position="972"/>
        <end position="1093"/>
    </location>
</feature>
<dbReference type="RefSeq" id="WP_118329642.1">
    <property type="nucleotide sequence ID" value="NZ_QSEP01000103.1"/>
</dbReference>
<dbReference type="InterPro" id="IPR003661">
    <property type="entry name" value="HisK_dim/P_dom"/>
</dbReference>
<gene>
    <name evidence="15" type="ORF">DW972_12300</name>
</gene>
<dbReference type="InterPro" id="IPR011006">
    <property type="entry name" value="CheY-like_superfamily"/>
</dbReference>
<accession>A0A413PTD5</accession>
<dbReference type="InterPro" id="IPR043128">
    <property type="entry name" value="Rev_trsase/Diguanyl_cyclase"/>
</dbReference>
<evidence type="ECO:0000256" key="5">
    <source>
        <dbReference type="ARBA" id="ARBA00022679"/>
    </source>
</evidence>
<feature type="modified residue" description="4-aspartylphosphate" evidence="9">
    <location>
        <position position="1024"/>
    </location>
</feature>
<dbReference type="Gene3D" id="1.10.287.130">
    <property type="match status" value="1"/>
</dbReference>
<evidence type="ECO:0000256" key="11">
    <source>
        <dbReference type="SAM" id="Phobius"/>
    </source>
</evidence>
<dbReference type="Gene3D" id="3.30.565.10">
    <property type="entry name" value="Histidine kinase-like ATPase, C-terminal domain"/>
    <property type="match status" value="1"/>
</dbReference>
<dbReference type="InterPro" id="IPR036890">
    <property type="entry name" value="HATPase_C_sf"/>
</dbReference>